<evidence type="ECO:0000313" key="1">
    <source>
        <dbReference type="EMBL" id="QID82741.1"/>
    </source>
</evidence>
<dbReference type="AlphaFoldDB" id="A0A6C1E143"/>
<accession>A0A6C1E143</accession>
<keyword evidence="2" id="KW-1185">Reference proteome</keyword>
<sequence length="126" mass="14589">MKSLATVFEIKNFDGFLDPLNQYANEIKPHIKDVLYNVLVDPEYEQEGDRLIYLDMVSPSPKLELLTEKVLEISGKFEEYLNEFPEADILHDILEKNLDNSSFPRSGRVTLELDASAYRFSLVMTR</sequence>
<dbReference type="Proteomes" id="UP000501346">
    <property type="component" value="Chromosome ScXVI"/>
</dbReference>
<evidence type="ECO:0000313" key="2">
    <source>
        <dbReference type="Proteomes" id="UP000501346"/>
    </source>
</evidence>
<proteinExistence type="predicted"/>
<organism evidence="1 2">
    <name type="scientific">Saccharomyces pastorianus</name>
    <name type="common">Lager yeast</name>
    <name type="synonym">Saccharomyces cerevisiae x Saccharomyces eubayanus</name>
    <dbReference type="NCBI Taxonomy" id="27292"/>
    <lineage>
        <taxon>Eukaryota</taxon>
        <taxon>Fungi</taxon>
        <taxon>Dikarya</taxon>
        <taxon>Ascomycota</taxon>
        <taxon>Saccharomycotina</taxon>
        <taxon>Saccharomycetes</taxon>
        <taxon>Saccharomycetales</taxon>
        <taxon>Saccharomycetaceae</taxon>
        <taxon>Saccharomyces</taxon>
    </lineage>
</organism>
<protein>
    <submittedName>
        <fullName evidence="1">Iqgap-protein</fullName>
    </submittedName>
</protein>
<name>A0A6C1E143_SACPS</name>
<dbReference type="EMBL" id="CP048997">
    <property type="protein sequence ID" value="QID82741.1"/>
    <property type="molecule type" value="Genomic_DNA"/>
</dbReference>
<reference evidence="1 2" key="1">
    <citation type="journal article" date="2019" name="BMC Genomics">
        <title>Chromosome level assembly and comparative genome analysis confirm lager-brewing yeasts originated from a single hybridization.</title>
        <authorList>
            <person name="Salazar A.N."/>
            <person name="Gorter de Vries A.R."/>
            <person name="van den Broek M."/>
            <person name="Brouwers N."/>
            <person name="de la Torre Cortes P."/>
            <person name="Kuijpers N.G.A."/>
            <person name="Daran J.G."/>
            <person name="Abeel T."/>
        </authorList>
    </citation>
    <scope>NUCLEOTIDE SEQUENCE [LARGE SCALE GENOMIC DNA]</scope>
    <source>
        <strain evidence="1 2">CBS 1483</strain>
    </source>
</reference>
<gene>
    <name evidence="1" type="primary">IQG1_2</name>
    <name evidence="1" type="ORF">GRS66_005172</name>
</gene>